<comment type="caution">
    <text evidence="2">The sequence shown here is derived from an EMBL/GenBank/DDBJ whole genome shotgun (WGS) entry which is preliminary data.</text>
</comment>
<accession>A0A392U764</accession>
<reference evidence="2 3" key="1">
    <citation type="journal article" date="2018" name="Front. Plant Sci.">
        <title>Red Clover (Trifolium pratense) and Zigzag Clover (T. medium) - A Picture of Genomic Similarities and Differences.</title>
        <authorList>
            <person name="Dluhosova J."/>
            <person name="Istvanek J."/>
            <person name="Nedelnik J."/>
            <person name="Repkova J."/>
        </authorList>
    </citation>
    <scope>NUCLEOTIDE SEQUENCE [LARGE SCALE GENOMIC DNA]</scope>
    <source>
        <strain evidence="3">cv. 10/8</strain>
        <tissue evidence="2">Leaf</tissue>
    </source>
</reference>
<dbReference type="EMBL" id="LXQA010754253">
    <property type="protein sequence ID" value="MCI69349.1"/>
    <property type="molecule type" value="Genomic_DNA"/>
</dbReference>
<evidence type="ECO:0000256" key="1">
    <source>
        <dbReference type="SAM" id="MobiDB-lite"/>
    </source>
</evidence>
<proteinExistence type="predicted"/>
<evidence type="ECO:0000313" key="2">
    <source>
        <dbReference type="EMBL" id="MCI69349.1"/>
    </source>
</evidence>
<keyword evidence="3" id="KW-1185">Reference proteome</keyword>
<dbReference type="AlphaFoldDB" id="A0A392U764"/>
<sequence length="35" mass="3382">KGVLEVEHDDRSGIGVGDGVGIGIAGDENSSATLG</sequence>
<feature type="compositionally biased region" description="Gly residues" evidence="1">
    <location>
        <begin position="14"/>
        <end position="24"/>
    </location>
</feature>
<organism evidence="2 3">
    <name type="scientific">Trifolium medium</name>
    <dbReference type="NCBI Taxonomy" id="97028"/>
    <lineage>
        <taxon>Eukaryota</taxon>
        <taxon>Viridiplantae</taxon>
        <taxon>Streptophyta</taxon>
        <taxon>Embryophyta</taxon>
        <taxon>Tracheophyta</taxon>
        <taxon>Spermatophyta</taxon>
        <taxon>Magnoliopsida</taxon>
        <taxon>eudicotyledons</taxon>
        <taxon>Gunneridae</taxon>
        <taxon>Pentapetalae</taxon>
        <taxon>rosids</taxon>
        <taxon>fabids</taxon>
        <taxon>Fabales</taxon>
        <taxon>Fabaceae</taxon>
        <taxon>Papilionoideae</taxon>
        <taxon>50 kb inversion clade</taxon>
        <taxon>NPAAA clade</taxon>
        <taxon>Hologalegina</taxon>
        <taxon>IRL clade</taxon>
        <taxon>Trifolieae</taxon>
        <taxon>Trifolium</taxon>
    </lineage>
</organism>
<evidence type="ECO:0000313" key="3">
    <source>
        <dbReference type="Proteomes" id="UP000265520"/>
    </source>
</evidence>
<feature type="non-terminal residue" evidence="2">
    <location>
        <position position="1"/>
    </location>
</feature>
<feature type="compositionally biased region" description="Basic and acidic residues" evidence="1">
    <location>
        <begin position="1"/>
        <end position="12"/>
    </location>
</feature>
<name>A0A392U764_9FABA</name>
<protein>
    <submittedName>
        <fullName evidence="2">Uncharacterized protein</fullName>
    </submittedName>
</protein>
<feature type="region of interest" description="Disordered" evidence="1">
    <location>
        <begin position="1"/>
        <end position="35"/>
    </location>
</feature>
<dbReference type="Proteomes" id="UP000265520">
    <property type="component" value="Unassembled WGS sequence"/>
</dbReference>